<dbReference type="RefSeq" id="WP_261293891.1">
    <property type="nucleotide sequence ID" value="NZ_JANQBK010000004.1"/>
</dbReference>
<comment type="caution">
    <text evidence="2">The sequence shown here is derived from an EMBL/GenBank/DDBJ whole genome shotgun (WGS) entry which is preliminary data.</text>
</comment>
<feature type="region of interest" description="Disordered" evidence="1">
    <location>
        <begin position="72"/>
        <end position="93"/>
    </location>
</feature>
<sequence length="170" mass="17578">MILTAATAAVTAVANTVEAAAPPAPGAKSRLGVSIERDIAERDRTASTRRQALDLREQAVRAAEARVKAALDARAPAARAGPDGRAPAETPPPQFAELAGIYQAMKPAKAALVFEQLDLDVQVRVARQMRGRSTGMIMAAMTPKAATRLSMAMARGDGAGTPLLPAGAAR</sequence>
<dbReference type="Proteomes" id="UP001595713">
    <property type="component" value="Unassembled WGS sequence"/>
</dbReference>
<proteinExistence type="predicted"/>
<feature type="compositionally biased region" description="Low complexity" evidence="1">
    <location>
        <begin position="72"/>
        <end position="88"/>
    </location>
</feature>
<reference evidence="3" key="1">
    <citation type="journal article" date="2019" name="Int. J. Syst. Evol. Microbiol.">
        <title>The Global Catalogue of Microorganisms (GCM) 10K type strain sequencing project: providing services to taxonomists for standard genome sequencing and annotation.</title>
        <authorList>
            <consortium name="The Broad Institute Genomics Platform"/>
            <consortium name="The Broad Institute Genome Sequencing Center for Infectious Disease"/>
            <person name="Wu L."/>
            <person name="Ma J."/>
        </authorList>
    </citation>
    <scope>NUCLEOTIDE SEQUENCE [LARGE SCALE GENOMIC DNA]</scope>
    <source>
        <strain evidence="3">KCTC 42739</strain>
    </source>
</reference>
<gene>
    <name evidence="2" type="ORF">ACFONA_00840</name>
</gene>
<accession>A0ABV7SR73</accession>
<evidence type="ECO:0000313" key="3">
    <source>
        <dbReference type="Proteomes" id="UP001595713"/>
    </source>
</evidence>
<evidence type="ECO:0000256" key="1">
    <source>
        <dbReference type="SAM" id="MobiDB-lite"/>
    </source>
</evidence>
<dbReference type="EMBL" id="JBHRXP010000001">
    <property type="protein sequence ID" value="MFC3578696.1"/>
    <property type="molecule type" value="Genomic_DNA"/>
</dbReference>
<organism evidence="2 3">
    <name type="scientific">Sphingomonas hylomeconis</name>
    <dbReference type="NCBI Taxonomy" id="1395958"/>
    <lineage>
        <taxon>Bacteria</taxon>
        <taxon>Pseudomonadati</taxon>
        <taxon>Pseudomonadota</taxon>
        <taxon>Alphaproteobacteria</taxon>
        <taxon>Sphingomonadales</taxon>
        <taxon>Sphingomonadaceae</taxon>
        <taxon>Sphingomonas</taxon>
    </lineage>
</organism>
<protein>
    <submittedName>
        <fullName evidence="2">MotE family protein</fullName>
    </submittedName>
</protein>
<keyword evidence="3" id="KW-1185">Reference proteome</keyword>
<name>A0ABV7SR73_9SPHN</name>
<evidence type="ECO:0000313" key="2">
    <source>
        <dbReference type="EMBL" id="MFC3578696.1"/>
    </source>
</evidence>